<keyword evidence="4 7" id="KW-0808">Transferase</keyword>
<accession>A0A239Y5I1</accession>
<proteinExistence type="inferred from homology"/>
<sequence length="441" mass="49697">MTEQPILSPYMMARKPSGIRLGQIKFLERKNPPILVNGSIGNVMRPMHPAMQRRLFNLGGPDSPFQSGIVPYVPTTGTEECREAFLHILRSQGFDTTGLDVLVTDGASMAMEIIMLGVCGGAGEEERPLLMFNPSYTNYDAVGHRIGRKTVTVERELNEEGEFELPSVETVEQRIIETKPGALLIIPYDNPTGQLFSKETLIEYTKLCVKHNLWIISDEAYRELAYEKGKETSSIWALTDKDVPGIEGRRISLETASKVWNACGLRIGAIITDNKMCYEKSVAEYTANLSANTLGQYIFGALAHESHAQLHNWYEQQRDYYRKMIFELHKGFKEVEPNFIVSRPQASIYFVIDVRNEAKPGFDGVEFASWCAEHGAVSLDDGKEYTLLMAPLNGFYSGRGKEDNPGRTQLRVSFCEDPELLRLAPELLSKLFRAYEAQRTE</sequence>
<dbReference type="GO" id="GO:0004069">
    <property type="term" value="F:L-aspartate:2-oxoglutarate aminotransferase activity"/>
    <property type="evidence" value="ECO:0007669"/>
    <property type="project" value="UniProtKB-EC"/>
</dbReference>
<dbReference type="InterPro" id="IPR015422">
    <property type="entry name" value="PyrdxlP-dep_Trfase_small"/>
</dbReference>
<dbReference type="PANTHER" id="PTHR46383:SF1">
    <property type="entry name" value="ASPARTATE AMINOTRANSFERASE"/>
    <property type="match status" value="1"/>
</dbReference>
<evidence type="ECO:0000256" key="2">
    <source>
        <dbReference type="ARBA" id="ARBA00007441"/>
    </source>
</evidence>
<dbReference type="Pfam" id="PF00155">
    <property type="entry name" value="Aminotran_1_2"/>
    <property type="match status" value="1"/>
</dbReference>
<keyword evidence="3 7" id="KW-0032">Aminotransferase</keyword>
<dbReference type="InterPro" id="IPR015424">
    <property type="entry name" value="PyrdxlP-dep_Trfase"/>
</dbReference>
<dbReference type="Gene3D" id="3.90.1150.10">
    <property type="entry name" value="Aspartate Aminotransferase, domain 1"/>
    <property type="match status" value="1"/>
</dbReference>
<gene>
    <name evidence="7" type="primary">aspC_1</name>
    <name evidence="7" type="ORF">SAMEA44547418_00073</name>
</gene>
<dbReference type="InterPro" id="IPR050596">
    <property type="entry name" value="AspAT/PAT-like"/>
</dbReference>
<protein>
    <submittedName>
        <fullName evidence="7">Aspartate aminotransferase</fullName>
        <ecNumber evidence="7">2.6.1.1</ecNumber>
    </submittedName>
</protein>
<feature type="domain" description="Aminotransferase class I/classII large" evidence="6">
    <location>
        <begin position="72"/>
        <end position="393"/>
    </location>
</feature>
<dbReference type="CDD" id="cd00609">
    <property type="entry name" value="AAT_like"/>
    <property type="match status" value="1"/>
</dbReference>
<evidence type="ECO:0000313" key="7">
    <source>
        <dbReference type="EMBL" id="SNV54449.1"/>
    </source>
</evidence>
<comment type="similarity">
    <text evidence="2">Belongs to the class-I pyridoxal-phosphate-dependent aminotransferase family.</text>
</comment>
<dbReference type="KEGG" id="vrm:44547418_00073"/>
<dbReference type="InterPro" id="IPR004839">
    <property type="entry name" value="Aminotransferase_I/II_large"/>
</dbReference>
<comment type="cofactor">
    <cofactor evidence="1">
        <name>pyridoxal 5'-phosphate</name>
        <dbReference type="ChEBI" id="CHEBI:597326"/>
    </cofactor>
</comment>
<dbReference type="Gene3D" id="3.40.640.10">
    <property type="entry name" value="Type I PLP-dependent aspartate aminotransferase-like (Major domain)"/>
    <property type="match status" value="1"/>
</dbReference>
<evidence type="ECO:0000256" key="4">
    <source>
        <dbReference type="ARBA" id="ARBA00022679"/>
    </source>
</evidence>
<evidence type="ECO:0000256" key="3">
    <source>
        <dbReference type="ARBA" id="ARBA00022576"/>
    </source>
</evidence>
<evidence type="ECO:0000256" key="5">
    <source>
        <dbReference type="ARBA" id="ARBA00022898"/>
    </source>
</evidence>
<evidence type="ECO:0000259" key="6">
    <source>
        <dbReference type="Pfam" id="PF00155"/>
    </source>
</evidence>
<dbReference type="EC" id="2.6.1.1" evidence="7"/>
<evidence type="ECO:0000313" key="8">
    <source>
        <dbReference type="Proteomes" id="UP000214973"/>
    </source>
</evidence>
<name>A0A239Y5I1_9FIRM</name>
<dbReference type="InterPro" id="IPR015421">
    <property type="entry name" value="PyrdxlP-dep_Trfase_major"/>
</dbReference>
<dbReference type="EMBL" id="LT906470">
    <property type="protein sequence ID" value="SNV54449.1"/>
    <property type="molecule type" value="Genomic_DNA"/>
</dbReference>
<dbReference type="Proteomes" id="UP000214973">
    <property type="component" value="Chromosome 1"/>
</dbReference>
<evidence type="ECO:0000256" key="1">
    <source>
        <dbReference type="ARBA" id="ARBA00001933"/>
    </source>
</evidence>
<dbReference type="GO" id="GO:0006520">
    <property type="term" value="P:amino acid metabolic process"/>
    <property type="evidence" value="ECO:0007669"/>
    <property type="project" value="InterPro"/>
</dbReference>
<keyword evidence="8" id="KW-1185">Reference proteome</keyword>
<dbReference type="AlphaFoldDB" id="A0A239Y5I1"/>
<dbReference type="PANTHER" id="PTHR46383">
    <property type="entry name" value="ASPARTATE AMINOTRANSFERASE"/>
    <property type="match status" value="1"/>
</dbReference>
<dbReference type="GO" id="GO:0030170">
    <property type="term" value="F:pyridoxal phosphate binding"/>
    <property type="evidence" value="ECO:0007669"/>
    <property type="project" value="InterPro"/>
</dbReference>
<organism evidence="7 8">
    <name type="scientific">Veillonella rodentium</name>
    <dbReference type="NCBI Taxonomy" id="248315"/>
    <lineage>
        <taxon>Bacteria</taxon>
        <taxon>Bacillati</taxon>
        <taxon>Bacillota</taxon>
        <taxon>Negativicutes</taxon>
        <taxon>Veillonellales</taxon>
        <taxon>Veillonellaceae</taxon>
        <taxon>Veillonella</taxon>
    </lineage>
</organism>
<dbReference type="RefSeq" id="WP_095064727.1">
    <property type="nucleotide sequence ID" value="NZ_LT906470.1"/>
</dbReference>
<keyword evidence="5" id="KW-0663">Pyridoxal phosphate</keyword>
<dbReference type="SUPFAM" id="SSF53383">
    <property type="entry name" value="PLP-dependent transferases"/>
    <property type="match status" value="1"/>
</dbReference>
<reference evidence="7 8" key="1">
    <citation type="submission" date="2017-06" db="EMBL/GenBank/DDBJ databases">
        <authorList>
            <consortium name="Pathogen Informatics"/>
        </authorList>
    </citation>
    <scope>NUCLEOTIDE SEQUENCE [LARGE SCALE GENOMIC DNA]</scope>
    <source>
        <strain evidence="7 8">NCTC12018</strain>
    </source>
</reference>